<reference evidence="5" key="1">
    <citation type="journal article" date="2019" name="Int. J. Syst. Evol. Microbiol.">
        <title>The Global Catalogue of Microorganisms (GCM) 10K type strain sequencing project: providing services to taxonomists for standard genome sequencing and annotation.</title>
        <authorList>
            <consortium name="The Broad Institute Genomics Platform"/>
            <consortium name="The Broad Institute Genome Sequencing Center for Infectious Disease"/>
            <person name="Wu L."/>
            <person name="Ma J."/>
        </authorList>
    </citation>
    <scope>NUCLEOTIDE SEQUENCE [LARGE SCALE GENOMIC DNA]</scope>
    <source>
        <strain evidence="5">JCM 12607</strain>
    </source>
</reference>
<feature type="region of interest" description="Disordered" evidence="2">
    <location>
        <begin position="50"/>
        <end position="78"/>
    </location>
</feature>
<dbReference type="EMBL" id="JBHTGL010000008">
    <property type="protein sequence ID" value="MFD0628372.1"/>
    <property type="molecule type" value="Genomic_DNA"/>
</dbReference>
<dbReference type="InterPro" id="IPR015797">
    <property type="entry name" value="NUDIX_hydrolase-like_dom_sf"/>
</dbReference>
<dbReference type="PROSITE" id="PS00893">
    <property type="entry name" value="NUDIX_BOX"/>
    <property type="match status" value="1"/>
</dbReference>
<proteinExistence type="predicted"/>
<feature type="domain" description="Nudix hydrolase" evidence="3">
    <location>
        <begin position="69"/>
        <end position="151"/>
    </location>
</feature>
<keyword evidence="5" id="KW-1185">Reference proteome</keyword>
<dbReference type="InterPro" id="IPR000086">
    <property type="entry name" value="NUDIX_hydrolase_dom"/>
</dbReference>
<gene>
    <name evidence="4" type="ORF">ACFQ2K_42900</name>
</gene>
<evidence type="ECO:0000313" key="4">
    <source>
        <dbReference type="EMBL" id="MFD0628372.1"/>
    </source>
</evidence>
<dbReference type="InterPro" id="IPR020084">
    <property type="entry name" value="NUDIX_hydrolase_CS"/>
</dbReference>
<name>A0ABW2X493_9ACTN</name>
<sequence>MGRALQAGKRSTCAWELPRKPQPCALISGFRRSPDDERVGHKLARAERLCRPPTRRFPRLSSQKSANPPASPGGYIDHDEDWKHAVVRELGEETGIAADERDVRLADALSAPDGHLLLFGLLPQRPATALPPSRPTDETAGFRLLRTPAELAFPLHTRAVRIWFDGGYR</sequence>
<accession>A0ABW2X493</accession>
<comment type="caution">
    <text evidence="4">The sequence shown here is derived from an EMBL/GenBank/DDBJ whole genome shotgun (WGS) entry which is preliminary data.</text>
</comment>
<dbReference type="Pfam" id="PF00293">
    <property type="entry name" value="NUDIX"/>
    <property type="match status" value="1"/>
</dbReference>
<organism evidence="4 5">
    <name type="scientific">Streptomyces sanglieri</name>
    <dbReference type="NCBI Taxonomy" id="193460"/>
    <lineage>
        <taxon>Bacteria</taxon>
        <taxon>Bacillati</taxon>
        <taxon>Actinomycetota</taxon>
        <taxon>Actinomycetes</taxon>
        <taxon>Kitasatosporales</taxon>
        <taxon>Streptomycetaceae</taxon>
        <taxon>Streptomyces</taxon>
    </lineage>
</organism>
<dbReference type="Gene3D" id="3.90.79.10">
    <property type="entry name" value="Nucleoside Triphosphate Pyrophosphohydrolase"/>
    <property type="match status" value="1"/>
</dbReference>
<keyword evidence="1" id="KW-0378">Hydrolase</keyword>
<dbReference type="Proteomes" id="UP001596915">
    <property type="component" value="Unassembled WGS sequence"/>
</dbReference>
<protein>
    <submittedName>
        <fullName evidence="4">NUDIX domain-containing protein</fullName>
    </submittedName>
</protein>
<evidence type="ECO:0000256" key="1">
    <source>
        <dbReference type="ARBA" id="ARBA00022801"/>
    </source>
</evidence>
<evidence type="ECO:0000313" key="5">
    <source>
        <dbReference type="Proteomes" id="UP001596915"/>
    </source>
</evidence>
<evidence type="ECO:0000256" key="2">
    <source>
        <dbReference type="SAM" id="MobiDB-lite"/>
    </source>
</evidence>
<evidence type="ECO:0000259" key="3">
    <source>
        <dbReference type="Pfam" id="PF00293"/>
    </source>
</evidence>
<dbReference type="SUPFAM" id="SSF55811">
    <property type="entry name" value="Nudix"/>
    <property type="match status" value="1"/>
</dbReference>